<dbReference type="GO" id="GO:0005886">
    <property type="term" value="C:plasma membrane"/>
    <property type="evidence" value="ECO:0007669"/>
    <property type="project" value="TreeGrafter"/>
</dbReference>
<dbReference type="InterPro" id="IPR051401">
    <property type="entry name" value="GtrA_CellWall_Glycosyl"/>
</dbReference>
<comment type="subcellular location">
    <subcellularLocation>
        <location evidence="1">Membrane</location>
        <topology evidence="1">Multi-pass membrane protein</topology>
    </subcellularLocation>
</comment>
<evidence type="ECO:0000256" key="1">
    <source>
        <dbReference type="ARBA" id="ARBA00004141"/>
    </source>
</evidence>
<evidence type="ECO:0000256" key="7">
    <source>
        <dbReference type="PIRNR" id="PIRNR006298"/>
    </source>
</evidence>
<dbReference type="KEGG" id="cem:LH23_17025"/>
<dbReference type="RefSeq" id="WP_039293546.1">
    <property type="nucleotide sequence ID" value="NZ_CP009458.1"/>
</dbReference>
<gene>
    <name evidence="10" type="ORF">LH23_17025</name>
</gene>
<accession>A0AAN0S6S4</accession>
<evidence type="ECO:0000313" key="11">
    <source>
        <dbReference type="Proteomes" id="UP000029516"/>
    </source>
</evidence>
<dbReference type="PANTHER" id="PTHR38459">
    <property type="entry name" value="PROPHAGE BACTOPRENOL-LINKED GLUCOSE TRANSLOCASE HOMOLOG"/>
    <property type="match status" value="1"/>
</dbReference>
<dbReference type="InterPro" id="IPR007267">
    <property type="entry name" value="GtrA_DPMS_TM"/>
</dbReference>
<evidence type="ECO:0000256" key="6">
    <source>
        <dbReference type="ARBA" id="ARBA00025595"/>
    </source>
</evidence>
<keyword evidence="4 8" id="KW-1133">Transmembrane helix</keyword>
<dbReference type="EMBL" id="CP009458">
    <property type="protein sequence ID" value="AIR62294.1"/>
    <property type="molecule type" value="Genomic_DNA"/>
</dbReference>
<dbReference type="GO" id="GO:0000271">
    <property type="term" value="P:polysaccharide biosynthetic process"/>
    <property type="evidence" value="ECO:0007669"/>
    <property type="project" value="InterPro"/>
</dbReference>
<sequence length="119" mass="13347">MLKLFARYTSVGVINTLIHWLIFAGLYTCGARQSLANILAFCAAVTFSFFANARWTFNAEATSLRYMFYVLFMGAMAACVGWLADLTHTSPLVTLIAFSFISLLSGFVYSHYIIFRAKK</sequence>
<dbReference type="Pfam" id="PF04138">
    <property type="entry name" value="GtrA_DPMS_TM"/>
    <property type="match status" value="1"/>
</dbReference>
<feature type="transmembrane region" description="Helical" evidence="8">
    <location>
        <begin position="96"/>
        <end position="115"/>
    </location>
</feature>
<feature type="transmembrane region" description="Helical" evidence="8">
    <location>
        <begin position="34"/>
        <end position="54"/>
    </location>
</feature>
<evidence type="ECO:0000259" key="9">
    <source>
        <dbReference type="Pfam" id="PF04138"/>
    </source>
</evidence>
<evidence type="ECO:0000256" key="5">
    <source>
        <dbReference type="ARBA" id="ARBA00023136"/>
    </source>
</evidence>
<dbReference type="InterPro" id="IPR016480">
    <property type="entry name" value="Glc_translocase_bactprenl-link"/>
</dbReference>
<feature type="domain" description="GtrA/DPMS transmembrane" evidence="9">
    <location>
        <begin position="7"/>
        <end position="115"/>
    </location>
</feature>
<name>A0AAN0S6S4_9ENTR</name>
<evidence type="ECO:0000256" key="8">
    <source>
        <dbReference type="SAM" id="Phobius"/>
    </source>
</evidence>
<keyword evidence="2 7" id="KW-0813">Transport</keyword>
<dbReference type="Proteomes" id="UP000029516">
    <property type="component" value="Chromosome"/>
</dbReference>
<evidence type="ECO:0000313" key="10">
    <source>
        <dbReference type="EMBL" id="AIR62294.1"/>
    </source>
</evidence>
<feature type="transmembrane region" description="Helical" evidence="8">
    <location>
        <begin position="7"/>
        <end position="28"/>
    </location>
</feature>
<dbReference type="AlphaFoldDB" id="A0AAN0S6S4"/>
<evidence type="ECO:0000256" key="3">
    <source>
        <dbReference type="ARBA" id="ARBA00022692"/>
    </source>
</evidence>
<proteinExistence type="inferred from homology"/>
<dbReference type="PANTHER" id="PTHR38459:SF1">
    <property type="entry name" value="PROPHAGE BACTOPRENOL-LINKED GLUCOSE TRANSLOCASE HOMOLOG"/>
    <property type="match status" value="1"/>
</dbReference>
<keyword evidence="3 8" id="KW-0812">Transmembrane</keyword>
<organism evidence="10 11">
    <name type="scientific">Cedecea neteri</name>
    <dbReference type="NCBI Taxonomy" id="158822"/>
    <lineage>
        <taxon>Bacteria</taxon>
        <taxon>Pseudomonadati</taxon>
        <taxon>Pseudomonadota</taxon>
        <taxon>Gammaproteobacteria</taxon>
        <taxon>Enterobacterales</taxon>
        <taxon>Enterobacteriaceae</taxon>
        <taxon>Cedecea</taxon>
    </lineage>
</organism>
<keyword evidence="5 8" id="KW-0472">Membrane</keyword>
<reference evidence="10 11" key="1">
    <citation type="submission" date="2014-09" db="EMBL/GenBank/DDBJ databases">
        <authorList>
            <person name="Chan K.-G."/>
        </authorList>
    </citation>
    <scope>NUCLEOTIDE SEQUENCE [LARGE SCALE GENOMIC DNA]</scope>
    <source>
        <strain evidence="10 11">M006</strain>
    </source>
</reference>
<comment type="similarity">
    <text evidence="7">Belongs to the gtrA family.</text>
</comment>
<protein>
    <recommendedName>
        <fullName evidence="7">Bactoprenol-linked glucose translocase</fullName>
    </recommendedName>
</protein>
<dbReference type="PIRSF" id="PIRSF006298">
    <property type="entry name" value="GtrA_prd"/>
    <property type="match status" value="1"/>
</dbReference>
<feature type="transmembrane region" description="Helical" evidence="8">
    <location>
        <begin position="66"/>
        <end position="84"/>
    </location>
</feature>
<comment type="function">
    <text evidence="6 7">Involved in O antigen modification. Involved in the translocation of bactoprenol-linked glucose across the cytoplasmic membrane.</text>
</comment>
<evidence type="ECO:0000256" key="2">
    <source>
        <dbReference type="ARBA" id="ARBA00022448"/>
    </source>
</evidence>
<evidence type="ECO:0000256" key="4">
    <source>
        <dbReference type="ARBA" id="ARBA00022989"/>
    </source>
</evidence>